<keyword evidence="4" id="KW-1185">Reference proteome</keyword>
<feature type="region of interest" description="Disordered" evidence="1">
    <location>
        <begin position="208"/>
        <end position="232"/>
    </location>
</feature>
<dbReference type="PANTHER" id="PTHR34322:SF2">
    <property type="entry name" value="TRANSPOSASE IS200-LIKE DOMAIN-CONTAINING PROTEIN"/>
    <property type="match status" value="1"/>
</dbReference>
<dbReference type="RefSeq" id="WP_373657221.1">
    <property type="nucleotide sequence ID" value="NZ_JBGUAW010000014.1"/>
</dbReference>
<sequence length="282" mass="32536">MARPIRIEYPGALYHVTARGDGRDDIYLDDWDRRDFLDLLGEVVERFNWILHAYCLMGNHYHLLVETPDANLARGMRQLNGVYTQRFNRSHHRTGHVLQGRYKAILVEREAYLLELARYIVLNPVRAGLVSVPEYWLWSSFLATVGIEPKPDWLTTDWILAAFSPHPDAARDLYRQFVMEGIRKASPWKSLTGQVYLGSEDFVREAQQKADATDREEVPRAQRRPPPPSLEALANEFPRDEAIARAYASGGYTLKEIGAHFGLHYSRVSRIVRTQEWAKSKT</sequence>
<feature type="compositionally biased region" description="Basic and acidic residues" evidence="1">
    <location>
        <begin position="208"/>
        <end position="220"/>
    </location>
</feature>
<name>A0ABV4TYN3_9GAMM</name>
<organism evidence="3 4">
    <name type="scientific">Thiohalorhabdus methylotrophus</name>
    <dbReference type="NCBI Taxonomy" id="3242694"/>
    <lineage>
        <taxon>Bacteria</taxon>
        <taxon>Pseudomonadati</taxon>
        <taxon>Pseudomonadota</taxon>
        <taxon>Gammaproteobacteria</taxon>
        <taxon>Thiohalorhabdales</taxon>
        <taxon>Thiohalorhabdaceae</taxon>
        <taxon>Thiohalorhabdus</taxon>
    </lineage>
</organism>
<dbReference type="Gene3D" id="3.30.70.1290">
    <property type="entry name" value="Transposase IS200-like"/>
    <property type="match status" value="1"/>
</dbReference>
<dbReference type="InterPro" id="IPR036515">
    <property type="entry name" value="Transposase_17_sf"/>
</dbReference>
<reference evidence="3 4" key="1">
    <citation type="submission" date="2024-08" db="EMBL/GenBank/DDBJ databases">
        <title>Whole-genome sequencing of halo(alkali)philic microorganisms from hypersaline lakes.</title>
        <authorList>
            <person name="Sorokin D.Y."/>
            <person name="Merkel A.Y."/>
            <person name="Messina E."/>
            <person name="Yakimov M."/>
        </authorList>
    </citation>
    <scope>NUCLEOTIDE SEQUENCE [LARGE SCALE GENOMIC DNA]</scope>
    <source>
        <strain evidence="3 4">Cl-TMA</strain>
    </source>
</reference>
<dbReference type="EMBL" id="JBGUAW010000014">
    <property type="protein sequence ID" value="MFA9462432.1"/>
    <property type="molecule type" value="Genomic_DNA"/>
</dbReference>
<dbReference type="SUPFAM" id="SSF143422">
    <property type="entry name" value="Transposase IS200-like"/>
    <property type="match status" value="1"/>
</dbReference>
<dbReference type="SMART" id="SM01321">
    <property type="entry name" value="Y1_Tnp"/>
    <property type="match status" value="1"/>
</dbReference>
<dbReference type="InterPro" id="IPR002686">
    <property type="entry name" value="Transposase_17"/>
</dbReference>
<gene>
    <name evidence="3" type="ORF">ACERLL_16610</name>
</gene>
<dbReference type="Proteomes" id="UP001575181">
    <property type="component" value="Unassembled WGS sequence"/>
</dbReference>
<evidence type="ECO:0000259" key="2">
    <source>
        <dbReference type="SMART" id="SM01321"/>
    </source>
</evidence>
<evidence type="ECO:0000256" key="1">
    <source>
        <dbReference type="SAM" id="MobiDB-lite"/>
    </source>
</evidence>
<accession>A0ABV4TYN3</accession>
<evidence type="ECO:0000313" key="4">
    <source>
        <dbReference type="Proteomes" id="UP001575181"/>
    </source>
</evidence>
<dbReference type="Pfam" id="PF01797">
    <property type="entry name" value="Y1_Tnp"/>
    <property type="match status" value="1"/>
</dbReference>
<comment type="caution">
    <text evidence="3">The sequence shown here is derived from an EMBL/GenBank/DDBJ whole genome shotgun (WGS) entry which is preliminary data.</text>
</comment>
<evidence type="ECO:0000313" key="3">
    <source>
        <dbReference type="EMBL" id="MFA9462432.1"/>
    </source>
</evidence>
<feature type="domain" description="Transposase IS200-like" evidence="2">
    <location>
        <begin position="9"/>
        <end position="123"/>
    </location>
</feature>
<protein>
    <submittedName>
        <fullName evidence="3">Transposase</fullName>
    </submittedName>
</protein>
<proteinExistence type="predicted"/>
<dbReference type="PANTHER" id="PTHR34322">
    <property type="entry name" value="TRANSPOSASE, Y1_TNP DOMAIN-CONTAINING"/>
    <property type="match status" value="1"/>
</dbReference>